<sequence length="155" mass="17647">MCMINMTRLQIEVQSTQKGIRYKTYGYQFSSRFSFPRALECVGKDITRFSFEPLPRLCRPTSAGVPPVGIGELSRTFSLEIRGKAIRCRYNVKKGTDISTTDTQCYGWSSDLEGSLEITEAFEGFSYPPLRKLHAVQFRAVESAYLNYLECCSHL</sequence>
<keyword evidence="2" id="KW-1185">Reference proteome</keyword>
<reference evidence="1 2" key="1">
    <citation type="journal article" date="2023" name="Nucleic Acids Res.">
        <title>The hologenome of Daphnia magna reveals possible DNA methylation and microbiome-mediated evolution of the host genome.</title>
        <authorList>
            <person name="Chaturvedi A."/>
            <person name="Li X."/>
            <person name="Dhandapani V."/>
            <person name="Marshall H."/>
            <person name="Kissane S."/>
            <person name="Cuenca-Cambronero M."/>
            <person name="Asole G."/>
            <person name="Calvet F."/>
            <person name="Ruiz-Romero M."/>
            <person name="Marangio P."/>
            <person name="Guigo R."/>
            <person name="Rago D."/>
            <person name="Mirbahai L."/>
            <person name="Eastwood N."/>
            <person name="Colbourne J.K."/>
            <person name="Zhou J."/>
            <person name="Mallon E."/>
            <person name="Orsini L."/>
        </authorList>
    </citation>
    <scope>NUCLEOTIDE SEQUENCE [LARGE SCALE GENOMIC DNA]</scope>
    <source>
        <strain evidence="1">LRV0_1</strain>
    </source>
</reference>
<protein>
    <submittedName>
        <fullName evidence="1">Uncharacterized protein</fullName>
    </submittedName>
</protein>
<accession>A0ABQ9ZC90</accession>
<name>A0ABQ9ZC90_9CRUS</name>
<comment type="caution">
    <text evidence="1">The sequence shown here is derived from an EMBL/GenBank/DDBJ whole genome shotgun (WGS) entry which is preliminary data.</text>
</comment>
<evidence type="ECO:0000313" key="1">
    <source>
        <dbReference type="EMBL" id="KAK4010314.1"/>
    </source>
</evidence>
<organism evidence="1 2">
    <name type="scientific">Daphnia magna</name>
    <dbReference type="NCBI Taxonomy" id="35525"/>
    <lineage>
        <taxon>Eukaryota</taxon>
        <taxon>Metazoa</taxon>
        <taxon>Ecdysozoa</taxon>
        <taxon>Arthropoda</taxon>
        <taxon>Crustacea</taxon>
        <taxon>Branchiopoda</taxon>
        <taxon>Diplostraca</taxon>
        <taxon>Cladocera</taxon>
        <taxon>Anomopoda</taxon>
        <taxon>Daphniidae</taxon>
        <taxon>Daphnia</taxon>
    </lineage>
</organism>
<dbReference type="EMBL" id="JAOYFB010000003">
    <property type="protein sequence ID" value="KAK4010314.1"/>
    <property type="molecule type" value="Genomic_DNA"/>
</dbReference>
<gene>
    <name evidence="1" type="ORF">OUZ56_019459</name>
</gene>
<proteinExistence type="predicted"/>
<dbReference type="Proteomes" id="UP001234178">
    <property type="component" value="Unassembled WGS sequence"/>
</dbReference>
<evidence type="ECO:0000313" key="2">
    <source>
        <dbReference type="Proteomes" id="UP001234178"/>
    </source>
</evidence>